<gene>
    <name evidence="1" type="ORF">PCOR1329_LOCUS70566</name>
</gene>
<dbReference type="EMBL" id="CAUYUJ010019331">
    <property type="protein sequence ID" value="CAK0890287.1"/>
    <property type="molecule type" value="Genomic_DNA"/>
</dbReference>
<comment type="caution">
    <text evidence="1">The sequence shown here is derived from an EMBL/GenBank/DDBJ whole genome shotgun (WGS) entry which is preliminary data.</text>
</comment>
<sequence length="136" mass="14493">MLAAAAARAACRIRFASTMLGAHGLNFAKGAEEIRSGLSALVDTYEAKVEALVAESTKLLAEGGAERDPRRLFEAAFHRLADADGHASLASAELTLPALVSGDREARAASSEAKKALQQMWARAHIRRRVQGGRPR</sequence>
<protein>
    <submittedName>
        <fullName evidence="1">Uncharacterized protein</fullName>
    </submittedName>
</protein>
<keyword evidence="2" id="KW-1185">Reference proteome</keyword>
<organism evidence="1 2">
    <name type="scientific">Prorocentrum cordatum</name>
    <dbReference type="NCBI Taxonomy" id="2364126"/>
    <lineage>
        <taxon>Eukaryota</taxon>
        <taxon>Sar</taxon>
        <taxon>Alveolata</taxon>
        <taxon>Dinophyceae</taxon>
        <taxon>Prorocentrales</taxon>
        <taxon>Prorocentraceae</taxon>
        <taxon>Prorocentrum</taxon>
    </lineage>
</organism>
<name>A0ABN9WU02_9DINO</name>
<dbReference type="InterPro" id="IPR024080">
    <property type="entry name" value="Neurolysin/TOP_N"/>
</dbReference>
<accession>A0ABN9WU02</accession>
<dbReference type="Proteomes" id="UP001189429">
    <property type="component" value="Unassembled WGS sequence"/>
</dbReference>
<dbReference type="Gene3D" id="1.20.1050.40">
    <property type="entry name" value="Endopeptidase. Chain P, domain 1"/>
    <property type="match status" value="1"/>
</dbReference>
<evidence type="ECO:0000313" key="1">
    <source>
        <dbReference type="EMBL" id="CAK0890287.1"/>
    </source>
</evidence>
<evidence type="ECO:0000313" key="2">
    <source>
        <dbReference type="Proteomes" id="UP001189429"/>
    </source>
</evidence>
<reference evidence="1" key="1">
    <citation type="submission" date="2023-10" db="EMBL/GenBank/DDBJ databases">
        <authorList>
            <person name="Chen Y."/>
            <person name="Shah S."/>
            <person name="Dougan E. K."/>
            <person name="Thang M."/>
            <person name="Chan C."/>
        </authorList>
    </citation>
    <scope>NUCLEOTIDE SEQUENCE [LARGE SCALE GENOMIC DNA]</scope>
</reference>
<proteinExistence type="predicted"/>